<comment type="caution">
    <text evidence="1">The sequence shown here is derived from an EMBL/GenBank/DDBJ whole genome shotgun (WGS) entry which is preliminary data.</text>
</comment>
<name>A1ZPT0_MICM2</name>
<accession>A1ZPT0</accession>
<evidence type="ECO:0000313" key="1">
    <source>
        <dbReference type="EMBL" id="EAY27585.1"/>
    </source>
</evidence>
<gene>
    <name evidence="1" type="ORF">M23134_02832</name>
</gene>
<protein>
    <submittedName>
        <fullName evidence="1">Uncharacterized protein</fullName>
    </submittedName>
</protein>
<dbReference type="EMBL" id="AAWS01000022">
    <property type="protein sequence ID" value="EAY27585.1"/>
    <property type="molecule type" value="Genomic_DNA"/>
</dbReference>
<proteinExistence type="predicted"/>
<sequence>MALFGQVNIVNNITDFKKIIFKGDYFDIKALLIKINNNKLINVIDLEPFSQLSDE</sequence>
<evidence type="ECO:0000313" key="2">
    <source>
        <dbReference type="Proteomes" id="UP000004095"/>
    </source>
</evidence>
<keyword evidence="2" id="KW-1185">Reference proteome</keyword>
<reference evidence="1 2" key="1">
    <citation type="submission" date="2007-01" db="EMBL/GenBank/DDBJ databases">
        <authorList>
            <person name="Haygood M."/>
            <person name="Podell S."/>
            <person name="Anderson C."/>
            <person name="Hopkinson B."/>
            <person name="Roe K."/>
            <person name="Barbeau K."/>
            <person name="Gaasterland T."/>
            <person name="Ferriera S."/>
            <person name="Johnson J."/>
            <person name="Kravitz S."/>
            <person name="Beeson K."/>
            <person name="Sutton G."/>
            <person name="Rogers Y.-H."/>
            <person name="Friedman R."/>
            <person name="Frazier M."/>
            <person name="Venter J.C."/>
        </authorList>
    </citation>
    <scope>NUCLEOTIDE SEQUENCE [LARGE SCALE GENOMIC DNA]</scope>
    <source>
        <strain evidence="1 2">ATCC 23134</strain>
    </source>
</reference>
<organism evidence="1 2">
    <name type="scientific">Microscilla marina ATCC 23134</name>
    <dbReference type="NCBI Taxonomy" id="313606"/>
    <lineage>
        <taxon>Bacteria</taxon>
        <taxon>Pseudomonadati</taxon>
        <taxon>Bacteroidota</taxon>
        <taxon>Cytophagia</taxon>
        <taxon>Cytophagales</taxon>
        <taxon>Microscillaceae</taxon>
        <taxon>Microscilla</taxon>
    </lineage>
</organism>
<dbReference type="AlphaFoldDB" id="A1ZPT0"/>
<dbReference type="Proteomes" id="UP000004095">
    <property type="component" value="Unassembled WGS sequence"/>
</dbReference>